<evidence type="ECO:0000256" key="4">
    <source>
        <dbReference type="ARBA" id="ARBA00022884"/>
    </source>
</evidence>
<gene>
    <name evidence="9" type="ORF">OIU85_016211</name>
</gene>
<accession>A0A9Q0ZPQ2</accession>
<dbReference type="HAMAP" id="MF_01345_B">
    <property type="entry name" value="Ribosomal_uS17_B"/>
    <property type="match status" value="1"/>
</dbReference>
<evidence type="ECO:0000256" key="1">
    <source>
        <dbReference type="ARBA" id="ARBA00002932"/>
    </source>
</evidence>
<evidence type="ECO:0000313" key="10">
    <source>
        <dbReference type="Proteomes" id="UP001151529"/>
    </source>
</evidence>
<dbReference type="AlphaFoldDB" id="A0A9Q0ZPQ2"/>
<evidence type="ECO:0000313" key="9">
    <source>
        <dbReference type="EMBL" id="KAJ6742107.1"/>
    </source>
</evidence>
<keyword evidence="4" id="KW-0694">RNA-binding</keyword>
<dbReference type="FunFam" id="2.40.50.140:FF:000236">
    <property type="entry name" value="30S ribosomal protein S17"/>
    <property type="match status" value="1"/>
</dbReference>
<name>A0A9Q0ZPQ2_SALVM</name>
<dbReference type="GO" id="GO:1990904">
    <property type="term" value="C:ribonucleoprotein complex"/>
    <property type="evidence" value="ECO:0007669"/>
    <property type="project" value="UniProtKB-KW"/>
</dbReference>
<proteinExistence type="inferred from homology"/>
<dbReference type="GO" id="GO:0006412">
    <property type="term" value="P:translation"/>
    <property type="evidence" value="ECO:0007669"/>
    <property type="project" value="InterPro"/>
</dbReference>
<dbReference type="PANTHER" id="PTHR10744:SF1">
    <property type="entry name" value="SMALL RIBOSOMAL SUBUNIT PROTEIN US17M"/>
    <property type="match status" value="1"/>
</dbReference>
<dbReference type="CDD" id="cd00364">
    <property type="entry name" value="Ribosomal_uS17"/>
    <property type="match status" value="1"/>
</dbReference>
<dbReference type="GO" id="GO:0003735">
    <property type="term" value="F:structural constituent of ribosome"/>
    <property type="evidence" value="ECO:0007669"/>
    <property type="project" value="InterPro"/>
</dbReference>
<feature type="region of interest" description="Disordered" evidence="8">
    <location>
        <begin position="86"/>
        <end position="105"/>
    </location>
</feature>
<dbReference type="GO" id="GO:0005840">
    <property type="term" value="C:ribosome"/>
    <property type="evidence" value="ECO:0007669"/>
    <property type="project" value="UniProtKB-KW"/>
</dbReference>
<evidence type="ECO:0000256" key="2">
    <source>
        <dbReference type="ARBA" id="ARBA00010254"/>
    </source>
</evidence>
<sequence>MKSVVGMVVSNKMQKSVVVAVDRLFHHKLYNRYVKRTSKFMAHDENNLCNIGDRVKLDPSRPLSKRKNWVVAEILKKARIYVPPAAADSAAPKTKGTKTSTSSTS</sequence>
<evidence type="ECO:0000256" key="8">
    <source>
        <dbReference type="SAM" id="MobiDB-lite"/>
    </source>
</evidence>
<dbReference type="Pfam" id="PF00366">
    <property type="entry name" value="Ribosomal_S17"/>
    <property type="match status" value="1"/>
</dbReference>
<dbReference type="GO" id="GO:0019843">
    <property type="term" value="F:rRNA binding"/>
    <property type="evidence" value="ECO:0007669"/>
    <property type="project" value="UniProtKB-KW"/>
</dbReference>
<comment type="caution">
    <text evidence="9">The sequence shown here is derived from an EMBL/GenBank/DDBJ whole genome shotgun (WGS) entry which is preliminary data.</text>
</comment>
<feature type="compositionally biased region" description="Low complexity" evidence="8">
    <location>
        <begin position="93"/>
        <end position="105"/>
    </location>
</feature>
<evidence type="ECO:0000256" key="7">
    <source>
        <dbReference type="ARBA" id="ARBA00035251"/>
    </source>
</evidence>
<keyword evidence="6" id="KW-0687">Ribonucleoprotein</keyword>
<dbReference type="PANTHER" id="PTHR10744">
    <property type="entry name" value="40S RIBOSOMAL PROTEIN S11 FAMILY MEMBER"/>
    <property type="match status" value="1"/>
</dbReference>
<dbReference type="EMBL" id="JAPFFL010000002">
    <property type="protein sequence ID" value="KAJ6742107.1"/>
    <property type="molecule type" value="Genomic_DNA"/>
</dbReference>
<dbReference type="InterPro" id="IPR000266">
    <property type="entry name" value="Ribosomal_uS17"/>
</dbReference>
<evidence type="ECO:0000256" key="3">
    <source>
        <dbReference type="ARBA" id="ARBA00022730"/>
    </source>
</evidence>
<keyword evidence="3" id="KW-0699">rRNA-binding</keyword>
<reference evidence="9" key="2">
    <citation type="journal article" date="2023" name="Int. J. Mol. Sci.">
        <title>De Novo Assembly and Annotation of 11 Diverse Shrub Willow (Salix) Genomes Reveals Novel Gene Organization in Sex-Linked Regions.</title>
        <authorList>
            <person name="Hyden B."/>
            <person name="Feng K."/>
            <person name="Yates T.B."/>
            <person name="Jawdy S."/>
            <person name="Cereghino C."/>
            <person name="Smart L.B."/>
            <person name="Muchero W."/>
        </authorList>
    </citation>
    <scope>NUCLEOTIDE SEQUENCE [LARGE SCALE GENOMIC DNA]</scope>
    <source>
        <tissue evidence="9">Shoot tip</tissue>
    </source>
</reference>
<keyword evidence="10" id="KW-1185">Reference proteome</keyword>
<comment type="similarity">
    <text evidence="2">Belongs to the universal ribosomal protein uS17 family.</text>
</comment>
<dbReference type="SUPFAM" id="SSF50249">
    <property type="entry name" value="Nucleic acid-binding proteins"/>
    <property type="match status" value="1"/>
</dbReference>
<dbReference type="NCBIfam" id="NF004123">
    <property type="entry name" value="PRK05610.1"/>
    <property type="match status" value="1"/>
</dbReference>
<dbReference type="Proteomes" id="UP001151529">
    <property type="component" value="Chromosome 6"/>
</dbReference>
<protein>
    <recommendedName>
        <fullName evidence="7">Small ribosomal subunit protein uS17c</fullName>
    </recommendedName>
</protein>
<evidence type="ECO:0000256" key="5">
    <source>
        <dbReference type="ARBA" id="ARBA00022980"/>
    </source>
</evidence>
<evidence type="ECO:0000256" key="6">
    <source>
        <dbReference type="ARBA" id="ARBA00023274"/>
    </source>
</evidence>
<dbReference type="PRINTS" id="PR00973">
    <property type="entry name" value="RIBOSOMALS17"/>
</dbReference>
<dbReference type="NCBIfam" id="TIGR03635">
    <property type="entry name" value="uS17_bact"/>
    <property type="match status" value="1"/>
</dbReference>
<organism evidence="9 10">
    <name type="scientific">Salix viminalis</name>
    <name type="common">Common osier</name>
    <name type="synonym">Basket willow</name>
    <dbReference type="NCBI Taxonomy" id="40686"/>
    <lineage>
        <taxon>Eukaryota</taxon>
        <taxon>Viridiplantae</taxon>
        <taxon>Streptophyta</taxon>
        <taxon>Embryophyta</taxon>
        <taxon>Tracheophyta</taxon>
        <taxon>Spermatophyta</taxon>
        <taxon>Magnoliopsida</taxon>
        <taxon>eudicotyledons</taxon>
        <taxon>Gunneridae</taxon>
        <taxon>Pentapetalae</taxon>
        <taxon>rosids</taxon>
        <taxon>fabids</taxon>
        <taxon>Malpighiales</taxon>
        <taxon>Salicaceae</taxon>
        <taxon>Saliceae</taxon>
        <taxon>Salix</taxon>
    </lineage>
</organism>
<dbReference type="InterPro" id="IPR012340">
    <property type="entry name" value="NA-bd_OB-fold"/>
</dbReference>
<dbReference type="Gene3D" id="2.40.50.140">
    <property type="entry name" value="Nucleic acid-binding proteins"/>
    <property type="match status" value="1"/>
</dbReference>
<keyword evidence="5 9" id="KW-0689">Ribosomal protein</keyword>
<reference evidence="9" key="1">
    <citation type="submission" date="2022-11" db="EMBL/GenBank/DDBJ databases">
        <authorList>
            <person name="Hyden B.L."/>
            <person name="Feng K."/>
            <person name="Yates T."/>
            <person name="Jawdy S."/>
            <person name="Smart L.B."/>
            <person name="Muchero W."/>
        </authorList>
    </citation>
    <scope>NUCLEOTIDE SEQUENCE</scope>
    <source>
        <tissue evidence="9">Shoot tip</tissue>
    </source>
</reference>
<dbReference type="OrthoDB" id="274752at2759"/>
<dbReference type="InterPro" id="IPR019984">
    <property type="entry name" value="Ribosomal_uS17_bact/chlr"/>
</dbReference>
<comment type="function">
    <text evidence="1">One of the primary rRNA binding proteins, it binds specifically to the 5'-end of 16S ribosomal RNA.</text>
</comment>